<gene>
    <name evidence="1" type="ORF">GGX14DRAFT_393954</name>
</gene>
<evidence type="ECO:0000313" key="1">
    <source>
        <dbReference type="EMBL" id="KAJ7211636.1"/>
    </source>
</evidence>
<evidence type="ECO:0000313" key="2">
    <source>
        <dbReference type="Proteomes" id="UP001219525"/>
    </source>
</evidence>
<protein>
    <submittedName>
        <fullName evidence="1">Uncharacterized protein</fullName>
    </submittedName>
</protein>
<name>A0AAD6VJS4_9AGAR</name>
<accession>A0AAD6VJS4</accession>
<reference evidence="1" key="1">
    <citation type="submission" date="2023-03" db="EMBL/GenBank/DDBJ databases">
        <title>Massive genome expansion in bonnet fungi (Mycena s.s.) driven by repeated elements and novel gene families across ecological guilds.</title>
        <authorList>
            <consortium name="Lawrence Berkeley National Laboratory"/>
            <person name="Harder C.B."/>
            <person name="Miyauchi S."/>
            <person name="Viragh M."/>
            <person name="Kuo A."/>
            <person name="Thoen E."/>
            <person name="Andreopoulos B."/>
            <person name="Lu D."/>
            <person name="Skrede I."/>
            <person name="Drula E."/>
            <person name="Henrissat B."/>
            <person name="Morin E."/>
            <person name="Kohler A."/>
            <person name="Barry K."/>
            <person name="LaButti K."/>
            <person name="Morin E."/>
            <person name="Salamov A."/>
            <person name="Lipzen A."/>
            <person name="Mereny Z."/>
            <person name="Hegedus B."/>
            <person name="Baldrian P."/>
            <person name="Stursova M."/>
            <person name="Weitz H."/>
            <person name="Taylor A."/>
            <person name="Grigoriev I.V."/>
            <person name="Nagy L.G."/>
            <person name="Martin F."/>
            <person name="Kauserud H."/>
        </authorList>
    </citation>
    <scope>NUCLEOTIDE SEQUENCE</scope>
    <source>
        <strain evidence="1">9144</strain>
    </source>
</reference>
<comment type="caution">
    <text evidence="1">The sequence shown here is derived from an EMBL/GenBank/DDBJ whole genome shotgun (WGS) entry which is preliminary data.</text>
</comment>
<dbReference type="AlphaFoldDB" id="A0AAD6VJS4"/>
<dbReference type="Proteomes" id="UP001219525">
    <property type="component" value="Unassembled WGS sequence"/>
</dbReference>
<keyword evidence="2" id="KW-1185">Reference proteome</keyword>
<sequence length="116" mass="13482">MKVVHCAFKGVRLMRQRSWPQFPSYRCRRCRARPRWVCRRNKWGVFGRRPLRCVDEEDDDADKGVAEEANEVLVQMDAKARLNWKTALFLCSTSQLFFEVPGLAASRVSIISSFGQ</sequence>
<proteinExistence type="predicted"/>
<organism evidence="1 2">
    <name type="scientific">Mycena pura</name>
    <dbReference type="NCBI Taxonomy" id="153505"/>
    <lineage>
        <taxon>Eukaryota</taxon>
        <taxon>Fungi</taxon>
        <taxon>Dikarya</taxon>
        <taxon>Basidiomycota</taxon>
        <taxon>Agaricomycotina</taxon>
        <taxon>Agaricomycetes</taxon>
        <taxon>Agaricomycetidae</taxon>
        <taxon>Agaricales</taxon>
        <taxon>Marasmiineae</taxon>
        <taxon>Mycenaceae</taxon>
        <taxon>Mycena</taxon>
    </lineage>
</organism>
<dbReference type="EMBL" id="JARJCW010000025">
    <property type="protein sequence ID" value="KAJ7211636.1"/>
    <property type="molecule type" value="Genomic_DNA"/>
</dbReference>